<dbReference type="EMBL" id="MJAT01000003">
    <property type="protein sequence ID" value="OEH86553.1"/>
    <property type="molecule type" value="Genomic_DNA"/>
</dbReference>
<gene>
    <name evidence="1" type="ORF">BHU72_13165</name>
</gene>
<evidence type="ECO:0000313" key="1">
    <source>
        <dbReference type="EMBL" id="OEH86553.1"/>
    </source>
</evidence>
<protein>
    <recommendedName>
        <fullName evidence="3">SRPBCC domain-containing protein</fullName>
    </recommendedName>
</protein>
<evidence type="ECO:0000313" key="2">
    <source>
        <dbReference type="Proteomes" id="UP000095255"/>
    </source>
</evidence>
<reference evidence="1 2" key="1">
    <citation type="submission" date="2016-09" db="EMBL/GenBank/DDBJ databases">
        <title>Desulfuribacillus arsenicus sp. nov., an obligately anaerobic, dissimilatory arsenic- and antimonate-reducing bacterium isolated from anoxic sediments.</title>
        <authorList>
            <person name="Abin C.A."/>
            <person name="Hollibaugh J.T."/>
        </authorList>
    </citation>
    <scope>NUCLEOTIDE SEQUENCE [LARGE SCALE GENOMIC DNA]</scope>
    <source>
        <strain evidence="1 2">MLFW-2</strain>
    </source>
</reference>
<name>A0A1E5L9D3_9FIRM</name>
<dbReference type="AlphaFoldDB" id="A0A1E5L9D3"/>
<dbReference type="RefSeq" id="WP_069701148.1">
    <property type="nucleotide sequence ID" value="NZ_MJAT01000003.1"/>
</dbReference>
<evidence type="ECO:0008006" key="3">
    <source>
        <dbReference type="Google" id="ProtNLM"/>
    </source>
</evidence>
<proteinExistence type="predicted"/>
<organism evidence="1 2">
    <name type="scientific">Desulfuribacillus stibiiarsenatis</name>
    <dbReference type="NCBI Taxonomy" id="1390249"/>
    <lineage>
        <taxon>Bacteria</taxon>
        <taxon>Bacillati</taxon>
        <taxon>Bacillota</taxon>
        <taxon>Desulfuribacillia</taxon>
        <taxon>Desulfuribacillales</taxon>
        <taxon>Desulfuribacillaceae</taxon>
        <taxon>Desulfuribacillus</taxon>
    </lineage>
</organism>
<sequence length="155" mass="18613">MDQKEKLIRKYQQILEGTKEEIFPLLCPVREKEWLQDWEYKMIYSESGFAEKGCIFETNNNYGSFQWVVTEHDKDNHKLQFIKVRANDIYVIIDIDLTEKGEKLTLGNIQYTFIPLGNEAAEIMYRENTEEAFNKHMEKWEDSLNYYLKHAKMLL</sequence>
<comment type="caution">
    <text evidence="1">The sequence shown here is derived from an EMBL/GenBank/DDBJ whole genome shotgun (WGS) entry which is preliminary data.</text>
</comment>
<keyword evidence="2" id="KW-1185">Reference proteome</keyword>
<dbReference type="OrthoDB" id="5458416at2"/>
<accession>A0A1E5L9D3</accession>
<dbReference type="Proteomes" id="UP000095255">
    <property type="component" value="Unassembled WGS sequence"/>
</dbReference>
<dbReference type="STRING" id="1390249.BHU72_13165"/>